<evidence type="ECO:0000256" key="8">
    <source>
        <dbReference type="ARBA" id="ARBA00022801"/>
    </source>
</evidence>
<dbReference type="Pfam" id="PF01095">
    <property type="entry name" value="Pectinesterase"/>
    <property type="match status" value="1"/>
</dbReference>
<dbReference type="FunFam" id="2.160.20.10:FF:000029">
    <property type="entry name" value="Pectinesterase 4"/>
    <property type="match status" value="1"/>
</dbReference>
<keyword evidence="9 13" id="KW-0063">Aspartyl esterase</keyword>
<dbReference type="InterPro" id="IPR035513">
    <property type="entry name" value="Invertase/methylesterase_inhib"/>
</dbReference>
<keyword evidence="10 13" id="KW-0961">Cell wall biogenesis/degradation</keyword>
<feature type="active site" evidence="12">
    <location>
        <position position="391"/>
    </location>
</feature>
<dbReference type="FunFam" id="1.20.140.40:FF:000001">
    <property type="entry name" value="Pectinesterase"/>
    <property type="match status" value="1"/>
</dbReference>
<dbReference type="InterPro" id="IPR012334">
    <property type="entry name" value="Pectin_lyas_fold"/>
</dbReference>
<gene>
    <name evidence="15" type="ORF">C2S53_000924</name>
</gene>
<evidence type="ECO:0000256" key="6">
    <source>
        <dbReference type="ARBA" id="ARBA00022512"/>
    </source>
</evidence>
<organism evidence="15 16">
    <name type="scientific">Perilla frutescens var. hirtella</name>
    <name type="common">Perilla citriodora</name>
    <name type="synonym">Perilla setoyensis</name>
    <dbReference type="NCBI Taxonomy" id="608512"/>
    <lineage>
        <taxon>Eukaryota</taxon>
        <taxon>Viridiplantae</taxon>
        <taxon>Streptophyta</taxon>
        <taxon>Embryophyta</taxon>
        <taxon>Tracheophyta</taxon>
        <taxon>Spermatophyta</taxon>
        <taxon>Magnoliopsida</taxon>
        <taxon>eudicotyledons</taxon>
        <taxon>Gunneridae</taxon>
        <taxon>Pentapetalae</taxon>
        <taxon>asterids</taxon>
        <taxon>lamiids</taxon>
        <taxon>Lamiales</taxon>
        <taxon>Lamiaceae</taxon>
        <taxon>Nepetoideae</taxon>
        <taxon>Elsholtzieae</taxon>
        <taxon>Perilla</taxon>
    </lineage>
</organism>
<evidence type="ECO:0000256" key="5">
    <source>
        <dbReference type="ARBA" id="ARBA00013229"/>
    </source>
</evidence>
<comment type="similarity">
    <text evidence="3">In the N-terminal section; belongs to the PMEI family.</text>
</comment>
<evidence type="ECO:0000313" key="16">
    <source>
        <dbReference type="Proteomes" id="UP001190926"/>
    </source>
</evidence>
<dbReference type="GO" id="GO:0004857">
    <property type="term" value="F:enzyme inhibitor activity"/>
    <property type="evidence" value="ECO:0007669"/>
    <property type="project" value="InterPro"/>
</dbReference>
<dbReference type="InterPro" id="IPR011050">
    <property type="entry name" value="Pectin_lyase_fold/virulence"/>
</dbReference>
<dbReference type="GO" id="GO:0042545">
    <property type="term" value="P:cell wall modification"/>
    <property type="evidence" value="ECO:0007669"/>
    <property type="project" value="UniProtKB-UniRule"/>
</dbReference>
<dbReference type="PANTHER" id="PTHR31707">
    <property type="entry name" value="PECTINESTERASE"/>
    <property type="match status" value="1"/>
</dbReference>
<dbReference type="PROSITE" id="PS00800">
    <property type="entry name" value="PECTINESTERASE_1"/>
    <property type="match status" value="1"/>
</dbReference>
<dbReference type="Gene3D" id="2.160.20.10">
    <property type="entry name" value="Single-stranded right-handed beta-helix, Pectin lyase-like"/>
    <property type="match status" value="1"/>
</dbReference>
<dbReference type="EC" id="3.1.1.11" evidence="5 13"/>
<evidence type="ECO:0000256" key="11">
    <source>
        <dbReference type="ARBA" id="ARBA00047928"/>
    </source>
</evidence>
<comment type="function">
    <text evidence="13">Acts in the modification of cell walls via demethylesterification of cell wall pectin.</text>
</comment>
<accession>A0AAD4JJ74</accession>
<comment type="subcellular location">
    <subcellularLocation>
        <location evidence="1 13">Secreted</location>
        <location evidence="1 13">Cell wall</location>
    </subcellularLocation>
</comment>
<sequence length="551" mass="59114">MGEWSSKKKAVIAGVASILLVAAVVAVTIGTTKSDEDGGIPDVESTTKVVDAICAPTQYKETCQNSLVGANTTDPKKLIETAINVTVKSIGGVLEKSSLLKKVADDPLTKGAFDVCKEVLEKAVDDLRRSVDKVGVFDPAKAKEYIGDLRTWLSAVVTNQETCVDAFENTTGDTGEKMKNLLKTARELSSNGLAMVTDISEAVGSLQLEYVDGSRKLLSEANEGFVDRRVLEATTLSLKPTIEVAKDGSGKFKSINEALATLPKNNNGSFIVMHIKAGVYKEHIDIPQGLNKLVFIGDGPKSTIITGDKSMAKGVQTYYTATLGVSGEDFMAKDIGVQNTAGPNGNQSLAVRVSGDRSVFYNVAMESYQDTLCTDTYRQFYRKCTISGTIDFVFGNGLALFQDCTFVVRKPGPGQECAVAAQGRSDANSNTAIIIQNGHFKADPALLATKPPVASYLGRPWKKLSRTIIMQSDIEGFINPAGWAPMIGTIGQDTCYYVEHNNRGPGANTTGRAKWKGIQHLTPDQVQSWTGRAVYGGDAWIAKSGVPECDY</sequence>
<dbReference type="SUPFAM" id="SSF51126">
    <property type="entry name" value="Pectin lyase-like"/>
    <property type="match status" value="1"/>
</dbReference>
<dbReference type="NCBIfam" id="TIGR01614">
    <property type="entry name" value="PME_inhib"/>
    <property type="match status" value="1"/>
</dbReference>
<dbReference type="InterPro" id="IPR006501">
    <property type="entry name" value="Pectinesterase_inhib_dom"/>
</dbReference>
<evidence type="ECO:0000256" key="12">
    <source>
        <dbReference type="PROSITE-ProRule" id="PRU10040"/>
    </source>
</evidence>
<dbReference type="InterPro" id="IPR000070">
    <property type="entry name" value="Pectinesterase_cat"/>
</dbReference>
<keyword evidence="8 13" id="KW-0378">Hydrolase</keyword>
<dbReference type="GO" id="GO:0030599">
    <property type="term" value="F:pectinesterase activity"/>
    <property type="evidence" value="ECO:0007669"/>
    <property type="project" value="UniProtKB-UniRule"/>
</dbReference>
<evidence type="ECO:0000256" key="7">
    <source>
        <dbReference type="ARBA" id="ARBA00022525"/>
    </source>
</evidence>
<dbReference type="Gene3D" id="1.20.140.40">
    <property type="entry name" value="Invertase/pectin methylesterase inhibitor family protein"/>
    <property type="match status" value="1"/>
</dbReference>
<keyword evidence="7 13" id="KW-0964">Secreted</keyword>
<protein>
    <recommendedName>
        <fullName evidence="5 13">Pectinesterase</fullName>
        <ecNumber evidence="5 13">3.1.1.11</ecNumber>
    </recommendedName>
</protein>
<dbReference type="Proteomes" id="UP001190926">
    <property type="component" value="Unassembled WGS sequence"/>
</dbReference>
<evidence type="ECO:0000256" key="4">
    <source>
        <dbReference type="ARBA" id="ARBA00007786"/>
    </source>
</evidence>
<comment type="similarity">
    <text evidence="4">In the C-terminal section; belongs to the pectinesterase family.</text>
</comment>
<proteinExistence type="inferred from homology"/>
<dbReference type="InterPro" id="IPR033131">
    <property type="entry name" value="Pectinesterase_Asp_AS"/>
</dbReference>
<dbReference type="CDD" id="cd15798">
    <property type="entry name" value="PMEI-like_3"/>
    <property type="match status" value="1"/>
</dbReference>
<reference evidence="15 16" key="1">
    <citation type="journal article" date="2021" name="Nat. Commun.">
        <title>Incipient diploidization of the medicinal plant Perilla within 10,000 years.</title>
        <authorList>
            <person name="Zhang Y."/>
            <person name="Shen Q."/>
            <person name="Leng L."/>
            <person name="Zhang D."/>
            <person name="Chen S."/>
            <person name="Shi Y."/>
            <person name="Ning Z."/>
            <person name="Chen S."/>
        </authorList>
    </citation>
    <scope>NUCLEOTIDE SEQUENCE [LARGE SCALE GENOMIC DNA]</scope>
    <source>
        <strain evidence="16">cv. PC099</strain>
    </source>
</reference>
<evidence type="ECO:0000256" key="1">
    <source>
        <dbReference type="ARBA" id="ARBA00004191"/>
    </source>
</evidence>
<evidence type="ECO:0000259" key="14">
    <source>
        <dbReference type="SMART" id="SM00856"/>
    </source>
</evidence>
<evidence type="ECO:0000256" key="3">
    <source>
        <dbReference type="ARBA" id="ARBA00006027"/>
    </source>
</evidence>
<evidence type="ECO:0000256" key="13">
    <source>
        <dbReference type="RuleBase" id="RU000589"/>
    </source>
</evidence>
<dbReference type="SMART" id="SM00856">
    <property type="entry name" value="PMEI"/>
    <property type="match status" value="1"/>
</dbReference>
<evidence type="ECO:0000256" key="2">
    <source>
        <dbReference type="ARBA" id="ARBA00005184"/>
    </source>
</evidence>
<evidence type="ECO:0000313" key="15">
    <source>
        <dbReference type="EMBL" id="KAH6834839.1"/>
    </source>
</evidence>
<dbReference type="GO" id="GO:0045490">
    <property type="term" value="P:pectin catabolic process"/>
    <property type="evidence" value="ECO:0007669"/>
    <property type="project" value="UniProtKB-UniRule"/>
</dbReference>
<evidence type="ECO:0000256" key="9">
    <source>
        <dbReference type="ARBA" id="ARBA00023085"/>
    </source>
</evidence>
<name>A0AAD4JJ74_PERFH</name>
<keyword evidence="16" id="KW-1185">Reference proteome</keyword>
<dbReference type="InterPro" id="IPR018040">
    <property type="entry name" value="Pectinesterase_Tyr_AS"/>
</dbReference>
<feature type="domain" description="Pectinesterase inhibitor" evidence="14">
    <location>
        <begin position="45"/>
        <end position="195"/>
    </location>
</feature>
<keyword evidence="6 13" id="KW-0134">Cell wall</keyword>
<comment type="catalytic activity">
    <reaction evidence="11 13">
        <text>[(1-&gt;4)-alpha-D-galacturonosyl methyl ester](n) + n H2O = [(1-&gt;4)-alpha-D-galacturonosyl](n) + n methanol + n H(+)</text>
        <dbReference type="Rhea" id="RHEA:22380"/>
        <dbReference type="Rhea" id="RHEA-COMP:14570"/>
        <dbReference type="Rhea" id="RHEA-COMP:14573"/>
        <dbReference type="ChEBI" id="CHEBI:15377"/>
        <dbReference type="ChEBI" id="CHEBI:15378"/>
        <dbReference type="ChEBI" id="CHEBI:17790"/>
        <dbReference type="ChEBI" id="CHEBI:140522"/>
        <dbReference type="ChEBI" id="CHEBI:140523"/>
        <dbReference type="EC" id="3.1.1.11"/>
    </reaction>
</comment>
<comment type="caution">
    <text evidence="15">The sequence shown here is derived from an EMBL/GenBank/DDBJ whole genome shotgun (WGS) entry which is preliminary data.</text>
</comment>
<dbReference type="Pfam" id="PF04043">
    <property type="entry name" value="PMEI"/>
    <property type="match status" value="1"/>
</dbReference>
<dbReference type="EMBL" id="SDAM02000043">
    <property type="protein sequence ID" value="KAH6834839.1"/>
    <property type="molecule type" value="Genomic_DNA"/>
</dbReference>
<dbReference type="SUPFAM" id="SSF101148">
    <property type="entry name" value="Plant invertase/pectin methylesterase inhibitor"/>
    <property type="match status" value="1"/>
</dbReference>
<dbReference type="AlphaFoldDB" id="A0AAD4JJ74"/>
<comment type="pathway">
    <text evidence="2 13">Glycan metabolism; pectin degradation; 2-dehydro-3-deoxy-D-gluconate from pectin: step 1/5.</text>
</comment>
<dbReference type="PROSITE" id="PS00503">
    <property type="entry name" value="PECTINESTERASE_2"/>
    <property type="match status" value="1"/>
</dbReference>
<evidence type="ECO:0000256" key="10">
    <source>
        <dbReference type="ARBA" id="ARBA00023316"/>
    </source>
</evidence>